<accession>A0A9W3BVR1</accession>
<feature type="domain" description="RNase H type-1" evidence="1">
    <location>
        <begin position="17"/>
        <end position="137"/>
    </location>
</feature>
<evidence type="ECO:0000313" key="3">
    <source>
        <dbReference type="RefSeq" id="XP_056843425.1"/>
    </source>
</evidence>
<dbReference type="InterPro" id="IPR036397">
    <property type="entry name" value="RNaseH_sf"/>
</dbReference>
<dbReference type="Proteomes" id="UP000504610">
    <property type="component" value="Chromosome 6"/>
</dbReference>
<dbReference type="GeneID" id="130495874"/>
<keyword evidence="2" id="KW-1185">Reference proteome</keyword>
<dbReference type="InterPro" id="IPR002156">
    <property type="entry name" value="RNaseH_domain"/>
</dbReference>
<name>A0A9W3BVR1_RAPSA</name>
<organism evidence="2 3">
    <name type="scientific">Raphanus sativus</name>
    <name type="common">Radish</name>
    <name type="synonym">Raphanus raphanistrum var. sativus</name>
    <dbReference type="NCBI Taxonomy" id="3726"/>
    <lineage>
        <taxon>Eukaryota</taxon>
        <taxon>Viridiplantae</taxon>
        <taxon>Streptophyta</taxon>
        <taxon>Embryophyta</taxon>
        <taxon>Tracheophyta</taxon>
        <taxon>Spermatophyta</taxon>
        <taxon>Magnoliopsida</taxon>
        <taxon>eudicotyledons</taxon>
        <taxon>Gunneridae</taxon>
        <taxon>Pentapetalae</taxon>
        <taxon>rosids</taxon>
        <taxon>malvids</taxon>
        <taxon>Brassicales</taxon>
        <taxon>Brassicaceae</taxon>
        <taxon>Brassiceae</taxon>
        <taxon>Raphanus</taxon>
    </lineage>
</organism>
<protein>
    <submittedName>
        <fullName evidence="3">Uncharacterized protein LOC130495874</fullName>
    </submittedName>
</protein>
<reference evidence="3" key="2">
    <citation type="submission" date="2025-08" db="UniProtKB">
        <authorList>
            <consortium name="RefSeq"/>
        </authorList>
    </citation>
    <scope>IDENTIFICATION</scope>
    <source>
        <tissue evidence="3">Leaf</tissue>
    </source>
</reference>
<dbReference type="InterPro" id="IPR012337">
    <property type="entry name" value="RNaseH-like_sf"/>
</dbReference>
<dbReference type="PANTHER" id="PTHR47074:SF49">
    <property type="entry name" value="POLYNUCLEOTIDYL TRANSFERASE, RIBONUCLEASE H-LIKE SUPERFAMILY PROTEIN"/>
    <property type="match status" value="1"/>
</dbReference>
<dbReference type="GO" id="GO:0004523">
    <property type="term" value="F:RNA-DNA hybrid ribonuclease activity"/>
    <property type="evidence" value="ECO:0007669"/>
    <property type="project" value="InterPro"/>
</dbReference>
<proteinExistence type="predicted"/>
<evidence type="ECO:0000259" key="1">
    <source>
        <dbReference type="Pfam" id="PF13456"/>
    </source>
</evidence>
<reference evidence="2" key="1">
    <citation type="journal article" date="2019" name="Database">
        <title>The radish genome database (RadishGD): an integrated information resource for radish genomics.</title>
        <authorList>
            <person name="Yu H.J."/>
            <person name="Baek S."/>
            <person name="Lee Y.J."/>
            <person name="Cho A."/>
            <person name="Mun J.H."/>
        </authorList>
    </citation>
    <scope>NUCLEOTIDE SEQUENCE [LARGE SCALE GENOMIC DNA]</scope>
    <source>
        <strain evidence="2">cv. WK10039</strain>
    </source>
</reference>
<gene>
    <name evidence="3" type="primary">LOC130495874</name>
</gene>
<dbReference type="InterPro" id="IPR052929">
    <property type="entry name" value="RNase_H-like_EbsB-rel"/>
</dbReference>
<evidence type="ECO:0000313" key="2">
    <source>
        <dbReference type="Proteomes" id="UP000504610"/>
    </source>
</evidence>
<dbReference type="Pfam" id="PF13456">
    <property type="entry name" value="RVT_3"/>
    <property type="match status" value="1"/>
</dbReference>
<dbReference type="OrthoDB" id="1106228at2759"/>
<dbReference type="AlphaFoldDB" id="A0A9W3BVR1"/>
<dbReference type="SUPFAM" id="SSF53098">
    <property type="entry name" value="Ribonuclease H-like"/>
    <property type="match status" value="1"/>
</dbReference>
<dbReference type="KEGG" id="rsz:130495874"/>
<sequence>MDYQQRQPTTNLVKCRTDAAWNKGRKKACLAWIFNGLPNTLQRSGSTTHDFVNSPLIAEELAIRSGLCMAATMELSKLKICSDSSTLIAAINNKYQMKEIVGIVRDIQEISSGFDFIVFSHISRKDNGETYSLAKHALELSLCNI</sequence>
<dbReference type="RefSeq" id="XP_056843425.1">
    <property type="nucleotide sequence ID" value="XM_056987445.1"/>
</dbReference>
<dbReference type="PANTHER" id="PTHR47074">
    <property type="entry name" value="BNAC02G40300D PROTEIN"/>
    <property type="match status" value="1"/>
</dbReference>
<dbReference type="Gene3D" id="3.30.420.10">
    <property type="entry name" value="Ribonuclease H-like superfamily/Ribonuclease H"/>
    <property type="match status" value="1"/>
</dbReference>
<dbReference type="GO" id="GO:0003676">
    <property type="term" value="F:nucleic acid binding"/>
    <property type="evidence" value="ECO:0007669"/>
    <property type="project" value="InterPro"/>
</dbReference>